<reference evidence="3" key="1">
    <citation type="submission" date="2021-01" db="EMBL/GenBank/DDBJ databases">
        <authorList>
            <person name="Kaushik A."/>
        </authorList>
    </citation>
    <scope>NUCLEOTIDE SEQUENCE</scope>
    <source>
        <strain evidence="3">AG3-T5</strain>
    </source>
</reference>
<accession>A0A8H3C9L1</accession>
<organism evidence="3 4">
    <name type="scientific">Rhizoctonia solani</name>
    <dbReference type="NCBI Taxonomy" id="456999"/>
    <lineage>
        <taxon>Eukaryota</taxon>
        <taxon>Fungi</taxon>
        <taxon>Dikarya</taxon>
        <taxon>Basidiomycota</taxon>
        <taxon>Agaricomycotina</taxon>
        <taxon>Agaricomycetes</taxon>
        <taxon>Cantharellales</taxon>
        <taxon>Ceratobasidiaceae</taxon>
        <taxon>Rhizoctonia</taxon>
    </lineage>
</organism>
<evidence type="ECO:0000313" key="4">
    <source>
        <dbReference type="Proteomes" id="UP000663841"/>
    </source>
</evidence>
<protein>
    <submittedName>
        <fullName evidence="3">Uncharacterized protein</fullName>
    </submittedName>
</protein>
<dbReference type="Proteomes" id="UP000663841">
    <property type="component" value="Unassembled WGS sequence"/>
</dbReference>
<feature type="region of interest" description="Disordered" evidence="1">
    <location>
        <begin position="725"/>
        <end position="794"/>
    </location>
</feature>
<feature type="region of interest" description="Disordered" evidence="1">
    <location>
        <begin position="1"/>
        <end position="28"/>
    </location>
</feature>
<feature type="compositionally biased region" description="Polar residues" evidence="1">
    <location>
        <begin position="667"/>
        <end position="685"/>
    </location>
</feature>
<feature type="compositionally biased region" description="Low complexity" evidence="1">
    <location>
        <begin position="12"/>
        <end position="25"/>
    </location>
</feature>
<feature type="transmembrane region" description="Helical" evidence="2">
    <location>
        <begin position="139"/>
        <end position="159"/>
    </location>
</feature>
<evidence type="ECO:0000256" key="2">
    <source>
        <dbReference type="SAM" id="Phobius"/>
    </source>
</evidence>
<feature type="compositionally biased region" description="Low complexity" evidence="1">
    <location>
        <begin position="762"/>
        <end position="775"/>
    </location>
</feature>
<keyword evidence="2" id="KW-1133">Transmembrane helix</keyword>
<dbReference type="AlphaFoldDB" id="A0A8H3C9L1"/>
<name>A0A8H3C9L1_9AGAM</name>
<feature type="transmembrane region" description="Helical" evidence="2">
    <location>
        <begin position="171"/>
        <end position="191"/>
    </location>
</feature>
<evidence type="ECO:0000313" key="3">
    <source>
        <dbReference type="EMBL" id="CAE6477518.1"/>
    </source>
</evidence>
<sequence>MLDSGLHKDSDSSTSPLSDMSSTSPHYMGSHPADAYGAPYDPYTSHQVLNPIDGGKSGPKETYHQPSYTYATGPSTYRRPWWMLGFEKKQTVGLFIFFGGAILGFSLSRTPMLSFRRLLKLTTPGEGYWYEKAPSKASIIIHIWTSLPASFFSVFLFLPVTWNRWAKFHGIFGYILSLLLAISLVCGAIVGRRGQGGDLNIQAGVYMLASASAYSVVMGCLEARRGAIDAHREYMLRAWFYNGAFVTTRVTALLSAQAITAVNGYFSLWKCAEVGYVLKSVDALVRAYPECGTPIARQEPTWTHVSVHSSWHEGKLGRASASRASFGMALWVAMILHMVGIELYLRYTLDEGRKWREWSERKANGQDQTELPNRMPRASAQAWTLRDWSSRDQMPHMRSASSSRIVLALKSTMFSSRHLSYRTLLYLWILTERTEAQQTTVTCDRSFDWANNSKGQSPCLVAAYLQAQCFPSKQWNVTALPPGAYYTNKEATGCTCSSPVYSLLSACAACQGGTYGTWGQWTANCPTGFINNGSFPFQVPADTAMPQWALKSIAPQSYFDFDVARGGGSDSLSGATVFLIVLLPILLVGIAGIAAWVWWQRRKRRAQNASLAGKEPLLRPAGSRQTIISLDTTSDIHIQLTRKSMESLHSHYGYDKHYAQPSPVPTTPESLGFSSHPSPALSSPGAQYAHYPEFSGHQPNQTFLAPPSATTSIGFGPQYHSLAPTPPHTGSTGQTFASQMQANTGRRSSDPIVVENDSGTFPRTPVEPVLPTLPLGDMRRLLPPSVRANERKPE</sequence>
<feature type="transmembrane region" description="Helical" evidence="2">
    <location>
        <begin position="324"/>
        <end position="345"/>
    </location>
</feature>
<comment type="caution">
    <text evidence="3">The sequence shown here is derived from an EMBL/GenBank/DDBJ whole genome shotgun (WGS) entry which is preliminary data.</text>
</comment>
<feature type="compositionally biased region" description="Basic and acidic residues" evidence="1">
    <location>
        <begin position="1"/>
        <end position="11"/>
    </location>
</feature>
<feature type="transmembrane region" description="Helical" evidence="2">
    <location>
        <begin position="577"/>
        <end position="599"/>
    </location>
</feature>
<keyword evidence="2" id="KW-0472">Membrane</keyword>
<keyword evidence="2" id="KW-0812">Transmembrane</keyword>
<dbReference type="EMBL" id="CAJMWW010000640">
    <property type="protein sequence ID" value="CAE6477518.1"/>
    <property type="molecule type" value="Genomic_DNA"/>
</dbReference>
<evidence type="ECO:0000256" key="1">
    <source>
        <dbReference type="SAM" id="MobiDB-lite"/>
    </source>
</evidence>
<gene>
    <name evidence="3" type="ORF">RDB_LOCUS195713</name>
</gene>
<feature type="region of interest" description="Disordered" evidence="1">
    <location>
        <begin position="656"/>
        <end position="697"/>
    </location>
</feature>
<feature type="transmembrane region" description="Helical" evidence="2">
    <location>
        <begin position="203"/>
        <end position="221"/>
    </location>
</feature>
<feature type="transmembrane region" description="Helical" evidence="2">
    <location>
        <begin position="91"/>
        <end position="108"/>
    </location>
</feature>
<proteinExistence type="predicted"/>
<feature type="compositionally biased region" description="Polar residues" evidence="1">
    <location>
        <begin position="728"/>
        <end position="746"/>
    </location>
</feature>